<dbReference type="RefSeq" id="WP_183358787.1">
    <property type="nucleotide sequence ID" value="NZ_BAABKR010000016.1"/>
</dbReference>
<protein>
    <submittedName>
        <fullName evidence="3">Pimeloyl-ACP methyl ester carboxylesterase</fullName>
    </submittedName>
</protein>
<dbReference type="InterPro" id="IPR029058">
    <property type="entry name" value="AB_hydrolase_fold"/>
</dbReference>
<dbReference type="PANTHER" id="PTHR43798:SF33">
    <property type="entry name" value="HYDROLASE, PUTATIVE (AFU_ORTHOLOGUE AFUA_2G14860)-RELATED"/>
    <property type="match status" value="1"/>
</dbReference>
<comment type="caution">
    <text evidence="3">The sequence shown here is derived from an EMBL/GenBank/DDBJ whole genome shotgun (WGS) entry which is preliminary data.</text>
</comment>
<proteinExistence type="predicted"/>
<dbReference type="PANTHER" id="PTHR43798">
    <property type="entry name" value="MONOACYLGLYCEROL LIPASE"/>
    <property type="match status" value="1"/>
</dbReference>
<dbReference type="AlphaFoldDB" id="A0A7W5TW89"/>
<dbReference type="SUPFAM" id="SSF53474">
    <property type="entry name" value="alpha/beta-Hydrolases"/>
    <property type="match status" value="1"/>
</dbReference>
<name>A0A7W5TW89_9MICC</name>
<evidence type="ECO:0000259" key="2">
    <source>
        <dbReference type="Pfam" id="PF00561"/>
    </source>
</evidence>
<dbReference type="GO" id="GO:0003824">
    <property type="term" value="F:catalytic activity"/>
    <property type="evidence" value="ECO:0007669"/>
    <property type="project" value="UniProtKB-ARBA"/>
</dbReference>
<reference evidence="3 4" key="1">
    <citation type="submission" date="2020-08" db="EMBL/GenBank/DDBJ databases">
        <title>Sequencing the genomes of 1000 actinobacteria strains.</title>
        <authorList>
            <person name="Klenk H.-P."/>
        </authorList>
    </citation>
    <scope>NUCLEOTIDE SEQUENCE [LARGE SCALE GENOMIC DNA]</scope>
    <source>
        <strain evidence="3 4">DSM 28238</strain>
    </source>
</reference>
<feature type="compositionally biased region" description="Low complexity" evidence="1">
    <location>
        <begin position="8"/>
        <end position="20"/>
    </location>
</feature>
<evidence type="ECO:0000313" key="4">
    <source>
        <dbReference type="Proteomes" id="UP000547528"/>
    </source>
</evidence>
<accession>A0A7W5TW89</accession>
<dbReference type="Proteomes" id="UP000547528">
    <property type="component" value="Unassembled WGS sequence"/>
</dbReference>
<dbReference type="InterPro" id="IPR050266">
    <property type="entry name" value="AB_hydrolase_sf"/>
</dbReference>
<evidence type="ECO:0000256" key="1">
    <source>
        <dbReference type="SAM" id="MobiDB-lite"/>
    </source>
</evidence>
<sequence>MSETAQSTQAPAAVTPQVAAHVAKNHSHTDIGRSYRQHQIPVPGGSMTVGVWGPEDPAAPTVLAVHGVSASHRSFGLLAEALEGVRVIAPDLRGRGRSNLLPGPYGMPVHADDMAAVLQALSAGPVTVVGHSMGAFVALVLAHRHRSLVNSAVLIDGGIPLDVPAELTPDQVVQAVLGPVAERLAMRFTSVDQYRTFWLEHPALGDSWSDGRGTAALMEDYITYDLELEDQLLRPATQYEAMAQDTAELQGGGALLQALNELEVPTRLYWCRRGLLGDEPGLYNRQYLTDWADRVPALAHQMATEEVPDTNHYTIVMAPAGAAAVARGIHAELGLHQQ</sequence>
<feature type="domain" description="AB hydrolase-1" evidence="2">
    <location>
        <begin position="60"/>
        <end position="175"/>
    </location>
</feature>
<dbReference type="Gene3D" id="3.40.50.1820">
    <property type="entry name" value="alpha/beta hydrolase"/>
    <property type="match status" value="1"/>
</dbReference>
<evidence type="ECO:0000313" key="3">
    <source>
        <dbReference type="EMBL" id="MBB3668384.1"/>
    </source>
</evidence>
<dbReference type="InterPro" id="IPR000073">
    <property type="entry name" value="AB_hydrolase_1"/>
</dbReference>
<feature type="region of interest" description="Disordered" evidence="1">
    <location>
        <begin position="1"/>
        <end position="30"/>
    </location>
</feature>
<gene>
    <name evidence="3" type="ORF">FHX47_002019</name>
</gene>
<dbReference type="GO" id="GO:0016020">
    <property type="term" value="C:membrane"/>
    <property type="evidence" value="ECO:0007669"/>
    <property type="project" value="TreeGrafter"/>
</dbReference>
<organism evidence="3 4">
    <name type="scientific">Garicola koreensis</name>
    <dbReference type="NCBI Taxonomy" id="1262554"/>
    <lineage>
        <taxon>Bacteria</taxon>
        <taxon>Bacillati</taxon>
        <taxon>Actinomycetota</taxon>
        <taxon>Actinomycetes</taxon>
        <taxon>Micrococcales</taxon>
        <taxon>Micrococcaceae</taxon>
        <taxon>Garicola</taxon>
    </lineage>
</organism>
<dbReference type="EMBL" id="JACIBT010000017">
    <property type="protein sequence ID" value="MBB3668384.1"/>
    <property type="molecule type" value="Genomic_DNA"/>
</dbReference>
<dbReference type="Pfam" id="PF00561">
    <property type="entry name" value="Abhydrolase_1"/>
    <property type="match status" value="1"/>
</dbReference>
<keyword evidence="4" id="KW-1185">Reference proteome</keyword>